<keyword evidence="3" id="KW-1185">Reference proteome</keyword>
<evidence type="ECO:0000313" key="3">
    <source>
        <dbReference type="Proteomes" id="UP000054064"/>
    </source>
</evidence>
<proteinExistence type="predicted"/>
<reference evidence="2 3" key="1">
    <citation type="submission" date="2014-04" db="EMBL/GenBank/DDBJ databases">
        <title>Genome evolution of avian class.</title>
        <authorList>
            <person name="Zhang G."/>
            <person name="Li C."/>
        </authorList>
    </citation>
    <scope>NUCLEOTIDE SEQUENCE [LARGE SCALE GENOMIC DNA]</scope>
    <source>
        <strain evidence="2">BGI_N320</strain>
    </source>
</reference>
<dbReference type="EMBL" id="KL535532">
    <property type="protein sequence ID" value="KFO94288.1"/>
    <property type="molecule type" value="Genomic_DNA"/>
</dbReference>
<feature type="region of interest" description="Disordered" evidence="1">
    <location>
        <begin position="1"/>
        <end position="39"/>
    </location>
</feature>
<protein>
    <submittedName>
        <fullName evidence="2">Uncharacterized protein</fullName>
    </submittedName>
</protein>
<feature type="compositionally biased region" description="Basic and acidic residues" evidence="1">
    <location>
        <begin position="80"/>
        <end position="89"/>
    </location>
</feature>
<evidence type="ECO:0000313" key="2">
    <source>
        <dbReference type="EMBL" id="KFO94288.1"/>
    </source>
</evidence>
<name>A0A091I4E1_BUCRH</name>
<gene>
    <name evidence="2" type="ORF">N320_06275</name>
</gene>
<dbReference type="AlphaFoldDB" id="A0A091I4E1"/>
<evidence type="ECO:0000256" key="1">
    <source>
        <dbReference type="SAM" id="MobiDB-lite"/>
    </source>
</evidence>
<feature type="compositionally biased region" description="Basic and acidic residues" evidence="1">
    <location>
        <begin position="1"/>
        <end position="16"/>
    </location>
</feature>
<feature type="compositionally biased region" description="Basic and acidic residues" evidence="1">
    <location>
        <begin position="56"/>
        <end position="65"/>
    </location>
</feature>
<dbReference type="Proteomes" id="UP000054064">
    <property type="component" value="Unassembled WGS sequence"/>
</dbReference>
<feature type="non-terminal residue" evidence="2">
    <location>
        <position position="101"/>
    </location>
</feature>
<sequence length="101" mass="11598">MKHNPHVEEAKKEMESKSPPPPSSVFPSNVGKQLEHSPEELESYLDRLTHVLFDTEARKRDGHHEQKSRHHRSADIVSDSQEHSGKEAARAQYLSSYTRVQ</sequence>
<accession>A0A091I4E1</accession>
<feature type="region of interest" description="Disordered" evidence="1">
    <location>
        <begin position="56"/>
        <end position="101"/>
    </location>
</feature>
<organism evidence="2 3">
    <name type="scientific">Buceros rhinoceros silvestris</name>
    <dbReference type="NCBI Taxonomy" id="175836"/>
    <lineage>
        <taxon>Eukaryota</taxon>
        <taxon>Metazoa</taxon>
        <taxon>Chordata</taxon>
        <taxon>Craniata</taxon>
        <taxon>Vertebrata</taxon>
        <taxon>Euteleostomi</taxon>
        <taxon>Archelosauria</taxon>
        <taxon>Archosauria</taxon>
        <taxon>Dinosauria</taxon>
        <taxon>Saurischia</taxon>
        <taxon>Theropoda</taxon>
        <taxon>Coelurosauria</taxon>
        <taxon>Aves</taxon>
        <taxon>Neognathae</taxon>
        <taxon>Neoaves</taxon>
        <taxon>Telluraves</taxon>
        <taxon>Coraciimorphae</taxon>
        <taxon>Bucerotiformes</taxon>
        <taxon>Bucerotidae</taxon>
        <taxon>Buceros</taxon>
    </lineage>
</organism>